<proteinExistence type="predicted"/>
<dbReference type="GO" id="GO:0015658">
    <property type="term" value="F:branched-chain amino acid transmembrane transporter activity"/>
    <property type="evidence" value="ECO:0007669"/>
    <property type="project" value="InterPro"/>
</dbReference>
<dbReference type="InterPro" id="IPR001851">
    <property type="entry name" value="ABC_transp_permease"/>
</dbReference>
<dbReference type="GO" id="GO:0005886">
    <property type="term" value="C:plasma membrane"/>
    <property type="evidence" value="ECO:0007669"/>
    <property type="project" value="UniProtKB-SubCell"/>
</dbReference>
<keyword evidence="4 6" id="KW-1133">Transmembrane helix</keyword>
<name>A0A1C4X092_9ACTN</name>
<evidence type="ECO:0000313" key="7">
    <source>
        <dbReference type="EMBL" id="SCF01866.1"/>
    </source>
</evidence>
<feature type="transmembrane region" description="Helical" evidence="6">
    <location>
        <begin position="103"/>
        <end position="122"/>
    </location>
</feature>
<dbReference type="RefSeq" id="WP_088988505.1">
    <property type="nucleotide sequence ID" value="NZ_LT607409.1"/>
</dbReference>
<keyword evidence="5 6" id="KW-0472">Membrane</keyword>
<evidence type="ECO:0000256" key="5">
    <source>
        <dbReference type="ARBA" id="ARBA00023136"/>
    </source>
</evidence>
<dbReference type="InterPro" id="IPR043428">
    <property type="entry name" value="LivM-like"/>
</dbReference>
<evidence type="ECO:0000256" key="1">
    <source>
        <dbReference type="ARBA" id="ARBA00004651"/>
    </source>
</evidence>
<feature type="transmembrane region" description="Helical" evidence="6">
    <location>
        <begin position="142"/>
        <end position="164"/>
    </location>
</feature>
<accession>A0A1C4X092</accession>
<dbReference type="PANTHER" id="PTHR30482">
    <property type="entry name" value="HIGH-AFFINITY BRANCHED-CHAIN AMINO ACID TRANSPORT SYSTEM PERMEASE"/>
    <property type="match status" value="1"/>
</dbReference>
<organism evidence="7 8">
    <name type="scientific">Micromonospora chokoriensis</name>
    <dbReference type="NCBI Taxonomy" id="356851"/>
    <lineage>
        <taxon>Bacteria</taxon>
        <taxon>Bacillati</taxon>
        <taxon>Actinomycetota</taxon>
        <taxon>Actinomycetes</taxon>
        <taxon>Micromonosporales</taxon>
        <taxon>Micromonosporaceae</taxon>
        <taxon>Micromonospora</taxon>
    </lineage>
</organism>
<feature type="transmembrane region" description="Helical" evidence="6">
    <location>
        <begin position="32"/>
        <end position="49"/>
    </location>
</feature>
<feature type="transmembrane region" description="Helical" evidence="6">
    <location>
        <begin position="276"/>
        <end position="299"/>
    </location>
</feature>
<feature type="transmembrane region" description="Helical" evidence="6">
    <location>
        <begin position="227"/>
        <end position="245"/>
    </location>
</feature>
<keyword evidence="8" id="KW-1185">Reference proteome</keyword>
<evidence type="ECO:0000256" key="4">
    <source>
        <dbReference type="ARBA" id="ARBA00022989"/>
    </source>
</evidence>
<keyword evidence="3 6" id="KW-0812">Transmembrane</keyword>
<dbReference type="PANTHER" id="PTHR30482:SF10">
    <property type="entry name" value="HIGH-AFFINITY BRANCHED-CHAIN AMINO ACID TRANSPORT PROTEIN BRAE"/>
    <property type="match status" value="1"/>
</dbReference>
<dbReference type="EMBL" id="LT607409">
    <property type="protein sequence ID" value="SCF01866.1"/>
    <property type="molecule type" value="Genomic_DNA"/>
</dbReference>
<evidence type="ECO:0000256" key="6">
    <source>
        <dbReference type="SAM" id="Phobius"/>
    </source>
</evidence>
<dbReference type="CDD" id="cd06581">
    <property type="entry name" value="TM_PBP1_LivM_like"/>
    <property type="match status" value="1"/>
</dbReference>
<feature type="transmembrane region" description="Helical" evidence="6">
    <location>
        <begin position="311"/>
        <end position="338"/>
    </location>
</feature>
<evidence type="ECO:0000313" key="8">
    <source>
        <dbReference type="Proteomes" id="UP000198224"/>
    </source>
</evidence>
<reference evidence="8" key="1">
    <citation type="submission" date="2016-06" db="EMBL/GenBank/DDBJ databases">
        <authorList>
            <person name="Varghese N."/>
            <person name="Submissions Spin"/>
        </authorList>
    </citation>
    <scope>NUCLEOTIDE SEQUENCE [LARGE SCALE GENOMIC DNA]</scope>
    <source>
        <strain evidence="8">DSM 45160</strain>
    </source>
</reference>
<protein>
    <submittedName>
        <fullName evidence="7">Amino acid/amide ABC transporter membrane protein 2, HAAT family</fullName>
    </submittedName>
</protein>
<dbReference type="Pfam" id="PF02653">
    <property type="entry name" value="BPD_transp_2"/>
    <property type="match status" value="1"/>
</dbReference>
<feature type="transmembrane region" description="Helical" evidence="6">
    <location>
        <begin position="74"/>
        <end position="96"/>
    </location>
</feature>
<dbReference type="AlphaFoldDB" id="A0A1C4X092"/>
<feature type="transmembrane region" description="Helical" evidence="6">
    <location>
        <begin position="350"/>
        <end position="369"/>
    </location>
</feature>
<evidence type="ECO:0000256" key="2">
    <source>
        <dbReference type="ARBA" id="ARBA00022475"/>
    </source>
</evidence>
<sequence length="392" mass="42607">MIDKIRTADRRRVGFLTSMSERWQALPKWQKAIGVLALLVFVYSLPYLGKLPGGLMIPGLNDLRTDSIEGGNNWAGVLFVCAIYVLVAIGLNVVVGLAGLLDLGYIGFFAIGAYSVALFGSVNSPVVKWIQQEFDLPPTWAVTWGICLLIAIVLTMISGVLLGWPTLRLRGDYLAIVTLGFGEIIRIVARNATGVTNGPVGISAIPGPEGAPSADNKVFGLIDAKPWYWLAITFVLLMVIVVRRLEHSRVGRAWLAVREDEDAAAVMGVYPFKFKLWAFAMGAALGGLAGFLFGSRNAFIDPTQFNANLSILFVAMVVVGGSGNMLGVSLGAVLLAYLPERFRDFADYRWLVFGLAMVLVMILRPQGLIPSRRRARELKDRAAEAEEAPAHV</sequence>
<keyword evidence="2" id="KW-1003">Cell membrane</keyword>
<dbReference type="Proteomes" id="UP000198224">
    <property type="component" value="Chromosome I"/>
</dbReference>
<evidence type="ECO:0000256" key="3">
    <source>
        <dbReference type="ARBA" id="ARBA00022692"/>
    </source>
</evidence>
<comment type="subcellular location">
    <subcellularLocation>
        <location evidence="1">Cell membrane</location>
        <topology evidence="1">Multi-pass membrane protein</topology>
    </subcellularLocation>
</comment>
<gene>
    <name evidence="7" type="ORF">GA0070612_3076</name>
</gene>